<feature type="compositionally biased region" description="Polar residues" evidence="1">
    <location>
        <begin position="7"/>
        <end position="23"/>
    </location>
</feature>
<gene>
    <name evidence="4" type="primary">LOC114075976</name>
</gene>
<evidence type="ECO:0000313" key="4">
    <source>
        <dbReference type="RefSeq" id="XP_027769953.1"/>
    </source>
</evidence>
<protein>
    <submittedName>
        <fullName evidence="4">Uncharacterized protein LOC114075976</fullName>
    </submittedName>
</protein>
<feature type="domain" description="Retrotransposon gag" evidence="2">
    <location>
        <begin position="79"/>
        <end position="152"/>
    </location>
</feature>
<dbReference type="InterPro" id="IPR005162">
    <property type="entry name" value="Retrotrans_gag_dom"/>
</dbReference>
<name>A0ABM1V2I5_SOLPN</name>
<evidence type="ECO:0000313" key="3">
    <source>
        <dbReference type="Proteomes" id="UP000694930"/>
    </source>
</evidence>
<organism evidence="3 4">
    <name type="scientific">Solanum pennellii</name>
    <name type="common">Tomato</name>
    <name type="synonym">Lycopersicon pennellii</name>
    <dbReference type="NCBI Taxonomy" id="28526"/>
    <lineage>
        <taxon>Eukaryota</taxon>
        <taxon>Viridiplantae</taxon>
        <taxon>Streptophyta</taxon>
        <taxon>Embryophyta</taxon>
        <taxon>Tracheophyta</taxon>
        <taxon>Spermatophyta</taxon>
        <taxon>Magnoliopsida</taxon>
        <taxon>eudicotyledons</taxon>
        <taxon>Gunneridae</taxon>
        <taxon>Pentapetalae</taxon>
        <taxon>asterids</taxon>
        <taxon>lamiids</taxon>
        <taxon>Solanales</taxon>
        <taxon>Solanaceae</taxon>
        <taxon>Solanoideae</taxon>
        <taxon>Solaneae</taxon>
        <taxon>Solanum</taxon>
        <taxon>Solanum subgen. Lycopersicon</taxon>
    </lineage>
</organism>
<feature type="region of interest" description="Disordered" evidence="1">
    <location>
        <begin position="1"/>
        <end position="27"/>
    </location>
</feature>
<evidence type="ECO:0000259" key="2">
    <source>
        <dbReference type="Pfam" id="PF03732"/>
    </source>
</evidence>
<dbReference type="Proteomes" id="UP000694930">
    <property type="component" value="Chromosome 2"/>
</dbReference>
<accession>A0ABM1V2I5</accession>
<dbReference type="RefSeq" id="XP_027769953.1">
    <property type="nucleotide sequence ID" value="XM_027914152.1"/>
</dbReference>
<dbReference type="Pfam" id="PF03732">
    <property type="entry name" value="Retrotrans_gag"/>
    <property type="match status" value="1"/>
</dbReference>
<dbReference type="GeneID" id="114075976"/>
<reference evidence="3" key="1">
    <citation type="journal article" date="2014" name="Nat. Genet.">
        <title>The genome of the stress-tolerant wild tomato species Solanum pennellii.</title>
        <authorList>
            <person name="Bolger A."/>
            <person name="Scossa F."/>
            <person name="Bolger M.E."/>
            <person name="Lanz C."/>
            <person name="Maumus F."/>
            <person name="Tohge T."/>
            <person name="Quesneville H."/>
            <person name="Alseekh S."/>
            <person name="Sorensen I."/>
            <person name="Lichtenstein G."/>
            <person name="Fich E.A."/>
            <person name="Conte M."/>
            <person name="Keller H."/>
            <person name="Schneeberger K."/>
            <person name="Schwacke R."/>
            <person name="Ofner I."/>
            <person name="Vrebalov J."/>
            <person name="Xu Y."/>
            <person name="Osorio S."/>
            <person name="Aflitos S.A."/>
            <person name="Schijlen E."/>
            <person name="Jimenez-Gomez J.M."/>
            <person name="Ryngajllo M."/>
            <person name="Kimura S."/>
            <person name="Kumar R."/>
            <person name="Koenig D."/>
            <person name="Headland L.R."/>
            <person name="Maloof J.N."/>
            <person name="Sinha N."/>
            <person name="van Ham R.C."/>
            <person name="Lankhorst R.K."/>
            <person name="Mao L."/>
            <person name="Vogel A."/>
            <person name="Arsova B."/>
            <person name="Panstruga R."/>
            <person name="Fei Z."/>
            <person name="Rose J.K."/>
            <person name="Zamir D."/>
            <person name="Carrari F."/>
            <person name="Giovannoni J.J."/>
            <person name="Weigel D."/>
            <person name="Usadel B."/>
            <person name="Fernie A.R."/>
        </authorList>
    </citation>
    <scope>NUCLEOTIDE SEQUENCE [LARGE SCALE GENOMIC DNA]</scope>
    <source>
        <strain evidence="3">cv. LA0716</strain>
    </source>
</reference>
<reference evidence="4" key="2">
    <citation type="submission" date="2025-08" db="UniProtKB">
        <authorList>
            <consortium name="RefSeq"/>
        </authorList>
    </citation>
    <scope>IDENTIFICATION</scope>
</reference>
<evidence type="ECO:0000256" key="1">
    <source>
        <dbReference type="SAM" id="MobiDB-lite"/>
    </source>
</evidence>
<sequence>MAHAITMQAQDMTNQFNRQNVQRENPPVRSMANMLQDLTRMNPPIFTWSKTSEDTQEFMDEVHKILVAMGATDTEKAELASYQFKDVTQSLCKMWQDSRALGGVPVTWKLFKKAFLERFFPREMTDARVEEFSNLKQVSMTVREYSLKFIKLSSG</sequence>
<keyword evidence="3" id="KW-1185">Reference proteome</keyword>
<proteinExistence type="predicted"/>